<reference evidence="2" key="1">
    <citation type="submission" date="2020-05" db="EMBL/GenBank/DDBJ databases">
        <title>High-Quality Genomes of Partial-Nitritation/Anammox System by Hierarchical Clustering Based Hybrid Assembly.</title>
        <authorList>
            <person name="Liu L."/>
            <person name="Wang Y."/>
            <person name="Che Y."/>
            <person name="Chen Y."/>
            <person name="Xia Y."/>
            <person name="Luo R."/>
            <person name="Cheng S.H."/>
            <person name="Zheng C."/>
            <person name="Zhang T."/>
        </authorList>
    </citation>
    <scope>NUCLEOTIDE SEQUENCE</scope>
    <source>
        <strain evidence="2">H1_PAT1</strain>
    </source>
</reference>
<evidence type="ECO:0000313" key="2">
    <source>
        <dbReference type="EMBL" id="MBE7525652.1"/>
    </source>
</evidence>
<dbReference type="EMBL" id="JABTTY010000001">
    <property type="protein sequence ID" value="MBE7525652.1"/>
    <property type="molecule type" value="Genomic_DNA"/>
</dbReference>
<name>A0A928Y6K2_UNCKA</name>
<sequence>MKQRLLSIFLITSIIFPVFPLQAQTVPNSQNGLDAAFDPNFVLTDDDVFDSASWSRDRLQEFLLSKGTLGHYVTADIDGTQKYAADIIIRVANTYKVSPKFLVALMQKEQSLIEDPYPTQRQFDWATGFGVCDSCSKDDPAISDFKGFANQLDYAAKQMRERYYLRLLMNGQTNTGMSPGRTTIIDGIEITPVNFATAALYTYTPHIHGNQNLWTIWRRWFSKKFPNGTVVKGIPSGQVYWIRYGKKKPFASQTVAGTLVDLEKAVEVSDSELAGYEEGPQINFPNYALLRNPAGQIWLIVDDERRHIVNMETFGKFGFNMDEVEDVGDEDLASYAIGNKLTLDDQYPKGQLVQVTGLKAIWYAEGHTKQLIPNPTIWTLYFNGRRPRQITQEQLDSMTTLDPYGFKDGELVKHPESPAVYVMEYGKKRPIPSGDIFEELGWKWSSIETIPTSVLDAVPTGMPILLNEPETLLTVAS</sequence>
<proteinExistence type="predicted"/>
<evidence type="ECO:0000256" key="1">
    <source>
        <dbReference type="SAM" id="SignalP"/>
    </source>
</evidence>
<accession>A0A928Y6K2</accession>
<dbReference type="AlphaFoldDB" id="A0A928Y6K2"/>
<dbReference type="Proteomes" id="UP000710385">
    <property type="component" value="Unassembled WGS sequence"/>
</dbReference>
<evidence type="ECO:0000313" key="3">
    <source>
        <dbReference type="Proteomes" id="UP000710385"/>
    </source>
</evidence>
<organism evidence="2 3">
    <name type="scientific">candidate division WWE3 bacterium</name>
    <dbReference type="NCBI Taxonomy" id="2053526"/>
    <lineage>
        <taxon>Bacteria</taxon>
        <taxon>Katanobacteria</taxon>
    </lineage>
</organism>
<protein>
    <recommendedName>
        <fullName evidence="4">Curculin domain protein (Mannose-binding) lectin</fullName>
    </recommendedName>
</protein>
<evidence type="ECO:0008006" key="4">
    <source>
        <dbReference type="Google" id="ProtNLM"/>
    </source>
</evidence>
<feature type="chain" id="PRO_5037175029" description="Curculin domain protein (Mannose-binding) lectin" evidence="1">
    <location>
        <begin position="24"/>
        <end position="477"/>
    </location>
</feature>
<gene>
    <name evidence="2" type="ORF">HS096_04685</name>
</gene>
<feature type="signal peptide" evidence="1">
    <location>
        <begin position="1"/>
        <end position="23"/>
    </location>
</feature>
<comment type="caution">
    <text evidence="2">The sequence shown here is derived from an EMBL/GenBank/DDBJ whole genome shotgun (WGS) entry which is preliminary data.</text>
</comment>
<keyword evidence="1" id="KW-0732">Signal</keyword>